<gene>
    <name evidence="2" type="ORF">TrLO_g11178</name>
</gene>
<dbReference type="Proteomes" id="UP001165122">
    <property type="component" value="Unassembled WGS sequence"/>
</dbReference>
<protein>
    <submittedName>
        <fullName evidence="2">Uncharacterized protein</fullName>
    </submittedName>
</protein>
<keyword evidence="1" id="KW-1133">Transmembrane helix</keyword>
<feature type="transmembrane region" description="Helical" evidence="1">
    <location>
        <begin position="80"/>
        <end position="102"/>
    </location>
</feature>
<feature type="transmembrane region" description="Helical" evidence="1">
    <location>
        <begin position="122"/>
        <end position="144"/>
    </location>
</feature>
<name>A0A9W7KT53_9STRA</name>
<sequence length="221" mass="23887">MMSADRIVTTTVAVVGLAGAVASFGVVISEIYSSLKAQGRRLELSESDTIEEQHRATEAVACFISQDSLDNKQCVNTSYAALYLSAYLAALTVMSTVSKAVLKSVQRETAWELSSIATLKGLAWWQLLQERLMTIAMLAALYLLSELGVKGEENTMVFIVGAVGSSCVGFTSLISMIMLNRPHHDHAQRQPSDLELPPNVLSQRTFTSSNVDEGAIALTII</sequence>
<feature type="transmembrane region" description="Helical" evidence="1">
    <location>
        <begin position="156"/>
        <end position="179"/>
    </location>
</feature>
<keyword evidence="3" id="KW-1185">Reference proteome</keyword>
<dbReference type="EMBL" id="BRXW01000150">
    <property type="protein sequence ID" value="GMI10549.1"/>
    <property type="molecule type" value="Genomic_DNA"/>
</dbReference>
<keyword evidence="1" id="KW-0812">Transmembrane</keyword>
<organism evidence="2 3">
    <name type="scientific">Triparma laevis f. longispina</name>
    <dbReference type="NCBI Taxonomy" id="1714387"/>
    <lineage>
        <taxon>Eukaryota</taxon>
        <taxon>Sar</taxon>
        <taxon>Stramenopiles</taxon>
        <taxon>Ochrophyta</taxon>
        <taxon>Bolidophyceae</taxon>
        <taxon>Parmales</taxon>
        <taxon>Triparmaceae</taxon>
        <taxon>Triparma</taxon>
    </lineage>
</organism>
<dbReference type="AlphaFoldDB" id="A0A9W7KT53"/>
<evidence type="ECO:0000313" key="2">
    <source>
        <dbReference type="EMBL" id="GMI10549.1"/>
    </source>
</evidence>
<evidence type="ECO:0000256" key="1">
    <source>
        <dbReference type="SAM" id="Phobius"/>
    </source>
</evidence>
<reference evidence="3" key="1">
    <citation type="journal article" date="2023" name="Commun. Biol.">
        <title>Genome analysis of Parmales, the sister group of diatoms, reveals the evolutionary specialization of diatoms from phago-mixotrophs to photoautotrophs.</title>
        <authorList>
            <person name="Ban H."/>
            <person name="Sato S."/>
            <person name="Yoshikawa S."/>
            <person name="Yamada K."/>
            <person name="Nakamura Y."/>
            <person name="Ichinomiya M."/>
            <person name="Sato N."/>
            <person name="Blanc-Mathieu R."/>
            <person name="Endo H."/>
            <person name="Kuwata A."/>
            <person name="Ogata H."/>
        </authorList>
    </citation>
    <scope>NUCLEOTIDE SEQUENCE [LARGE SCALE GENOMIC DNA]</scope>
    <source>
        <strain evidence="3">NIES 3700</strain>
    </source>
</reference>
<evidence type="ECO:0000313" key="3">
    <source>
        <dbReference type="Proteomes" id="UP001165122"/>
    </source>
</evidence>
<comment type="caution">
    <text evidence="2">The sequence shown here is derived from an EMBL/GenBank/DDBJ whole genome shotgun (WGS) entry which is preliminary data.</text>
</comment>
<keyword evidence="1" id="KW-0472">Membrane</keyword>
<proteinExistence type="predicted"/>
<accession>A0A9W7KT53</accession>